<evidence type="ECO:0000313" key="2">
    <source>
        <dbReference type="Proteomes" id="UP001295444"/>
    </source>
</evidence>
<name>A0AAD1RWJ2_PELCU</name>
<reference evidence="1" key="1">
    <citation type="submission" date="2022-03" db="EMBL/GenBank/DDBJ databases">
        <authorList>
            <person name="Alioto T."/>
            <person name="Alioto T."/>
            <person name="Gomez Garrido J."/>
        </authorList>
    </citation>
    <scope>NUCLEOTIDE SEQUENCE</scope>
</reference>
<evidence type="ECO:0000313" key="1">
    <source>
        <dbReference type="EMBL" id="CAH2282240.1"/>
    </source>
</evidence>
<sequence>SHTYLGGAKTALSFKLSIIVPVAQLSRIDYRENWPRLLVLISPSAYLISKVVYYKCCKQAPPTEE</sequence>
<protein>
    <submittedName>
        <fullName evidence="1">Uncharacterized protein</fullName>
    </submittedName>
</protein>
<gene>
    <name evidence="1" type="ORF">PECUL_23A044554</name>
</gene>
<dbReference type="AlphaFoldDB" id="A0AAD1RWJ2"/>
<organism evidence="1 2">
    <name type="scientific">Pelobates cultripes</name>
    <name type="common">Western spadefoot toad</name>
    <dbReference type="NCBI Taxonomy" id="61616"/>
    <lineage>
        <taxon>Eukaryota</taxon>
        <taxon>Metazoa</taxon>
        <taxon>Chordata</taxon>
        <taxon>Craniata</taxon>
        <taxon>Vertebrata</taxon>
        <taxon>Euteleostomi</taxon>
        <taxon>Amphibia</taxon>
        <taxon>Batrachia</taxon>
        <taxon>Anura</taxon>
        <taxon>Pelobatoidea</taxon>
        <taxon>Pelobatidae</taxon>
        <taxon>Pelobates</taxon>
    </lineage>
</organism>
<accession>A0AAD1RWJ2</accession>
<dbReference type="Proteomes" id="UP001295444">
    <property type="component" value="Chromosome 04"/>
</dbReference>
<feature type="non-terminal residue" evidence="1">
    <location>
        <position position="65"/>
    </location>
</feature>
<dbReference type="EMBL" id="OW240915">
    <property type="protein sequence ID" value="CAH2282240.1"/>
    <property type="molecule type" value="Genomic_DNA"/>
</dbReference>
<feature type="non-terminal residue" evidence="1">
    <location>
        <position position="1"/>
    </location>
</feature>
<keyword evidence="2" id="KW-1185">Reference proteome</keyword>
<proteinExistence type="predicted"/>